<dbReference type="EMBL" id="QSQN01000055">
    <property type="protein sequence ID" value="RGK36627.1"/>
    <property type="molecule type" value="Genomic_DNA"/>
</dbReference>
<dbReference type="GO" id="GO:0030435">
    <property type="term" value="P:sporulation resulting in formation of a cellular spore"/>
    <property type="evidence" value="ECO:0007669"/>
    <property type="project" value="InterPro"/>
</dbReference>
<gene>
    <name evidence="4" type="ORF">DW116_11525</name>
    <name evidence="3" type="ORF">DW672_11050</name>
    <name evidence="2" type="ORF">DXD17_13890</name>
</gene>
<comment type="caution">
    <text evidence="2">The sequence shown here is derived from an EMBL/GenBank/DDBJ whole genome shotgun (WGS) entry which is preliminary data.</text>
</comment>
<name>A0A3E4LIT1_9FIRM</name>
<reference evidence="5 6" key="1">
    <citation type="submission" date="2018-08" db="EMBL/GenBank/DDBJ databases">
        <title>A genome reference for cultivated species of the human gut microbiota.</title>
        <authorList>
            <person name="Zou Y."/>
            <person name="Xue W."/>
            <person name="Luo G."/>
        </authorList>
    </citation>
    <scope>NUCLEOTIDE SEQUENCE [LARGE SCALE GENOMIC DNA]</scope>
    <source>
        <strain evidence="4 7">AM09-9</strain>
        <strain evidence="3 6">AM25-1LB</strain>
        <strain evidence="2 5">TF11-7</strain>
    </source>
</reference>
<dbReference type="Proteomes" id="UP000284902">
    <property type="component" value="Unassembled WGS sequence"/>
</dbReference>
<dbReference type="EMBL" id="QRMI01000036">
    <property type="protein sequence ID" value="RHJ58537.1"/>
    <property type="molecule type" value="Genomic_DNA"/>
</dbReference>
<dbReference type="NCBIfam" id="TIGR02669">
    <property type="entry name" value="SpoIID_LytB"/>
    <property type="match status" value="1"/>
</dbReference>
<dbReference type="Proteomes" id="UP000260793">
    <property type="component" value="Unassembled WGS sequence"/>
</dbReference>
<protein>
    <submittedName>
        <fullName evidence="2">SpoIID/LytB domain-containing protein</fullName>
    </submittedName>
</protein>
<dbReference type="AlphaFoldDB" id="A0A3E4LIT1"/>
<feature type="domain" description="Sporulation stage II protein D amidase enhancer LytB N-terminal" evidence="1">
    <location>
        <begin position="63"/>
        <end position="149"/>
    </location>
</feature>
<dbReference type="Proteomes" id="UP000285832">
    <property type="component" value="Unassembled WGS sequence"/>
</dbReference>
<dbReference type="InterPro" id="IPR013693">
    <property type="entry name" value="SpoIID/LytB_N"/>
</dbReference>
<dbReference type="EMBL" id="QRHG01000033">
    <property type="protein sequence ID" value="RHF58315.1"/>
    <property type="molecule type" value="Genomic_DNA"/>
</dbReference>
<accession>A0A3E4LIT1</accession>
<proteinExistence type="predicted"/>
<dbReference type="RefSeq" id="WP_005608309.1">
    <property type="nucleotide sequence ID" value="NZ_CABKOA010000047.1"/>
</dbReference>
<evidence type="ECO:0000313" key="4">
    <source>
        <dbReference type="EMBL" id="RHJ58537.1"/>
    </source>
</evidence>
<evidence type="ECO:0000313" key="2">
    <source>
        <dbReference type="EMBL" id="RGK36627.1"/>
    </source>
</evidence>
<evidence type="ECO:0000313" key="5">
    <source>
        <dbReference type="Proteomes" id="UP000260793"/>
    </source>
</evidence>
<evidence type="ECO:0000313" key="6">
    <source>
        <dbReference type="Proteomes" id="UP000284902"/>
    </source>
</evidence>
<evidence type="ECO:0000313" key="7">
    <source>
        <dbReference type="Proteomes" id="UP000285832"/>
    </source>
</evidence>
<evidence type="ECO:0000313" key="3">
    <source>
        <dbReference type="EMBL" id="RHF58315.1"/>
    </source>
</evidence>
<evidence type="ECO:0000259" key="1">
    <source>
        <dbReference type="Pfam" id="PF08486"/>
    </source>
</evidence>
<dbReference type="Pfam" id="PF08486">
    <property type="entry name" value="SpoIID"/>
    <property type="match status" value="1"/>
</dbReference>
<dbReference type="InterPro" id="IPR013486">
    <property type="entry name" value="SpoIID/LytB"/>
</dbReference>
<organism evidence="2 5">
    <name type="scientific">[Ruminococcus] lactaris</name>
    <dbReference type="NCBI Taxonomy" id="46228"/>
    <lineage>
        <taxon>Bacteria</taxon>
        <taxon>Bacillati</taxon>
        <taxon>Bacillota</taxon>
        <taxon>Clostridia</taxon>
        <taxon>Lachnospirales</taxon>
        <taxon>Lachnospiraceae</taxon>
        <taxon>Mediterraneibacter</taxon>
    </lineage>
</organism>
<sequence length="331" mass="37683">MSFYSAKKKIKNIAAFLIILIFLPYVVSIFVNGKDVNLQNGSGHFTIKVARTDPDGTELDLDLDWEEYLIGVLAYEMPESYELEALKAQAVVLRTSLCRELAENEEKTATEKYLTHAEMKRKWGAANFDTYLKKYTKAVEDTEGTVVWYNEACAWTPYHQSSNGETRNASEVLGTEDYPYICKRECPLDKAAEDEIQVTVFDYQEIQQLCRDFLVAEENSESAEKGYNFADFEILEMDSSGYVRQMRMGDTVCTGDQFRDALSLSSSAFSFYESIKGLKITTIGKGHGLGMSQWTANEMAKEKKNYEEILQFFFEGTTLNKEFDEKEATGN</sequence>
<dbReference type="GeneID" id="77335331"/>